<dbReference type="Proteomes" id="UP000008370">
    <property type="component" value="Unassembled WGS sequence"/>
</dbReference>
<reference evidence="2 3" key="1">
    <citation type="journal article" date="2012" name="BMC Genomics">
        <title>Comparative genomics of the white-rot fungi, Phanerochaete carnosa and P. chrysosporium, to elucidate the genetic basis of the distinct wood types they colonize.</title>
        <authorList>
            <person name="Suzuki H."/>
            <person name="MacDonald J."/>
            <person name="Syed K."/>
            <person name="Salamov A."/>
            <person name="Hori C."/>
            <person name="Aerts A."/>
            <person name="Henrissat B."/>
            <person name="Wiebenga A."/>
            <person name="vanKuyk P.A."/>
            <person name="Barry K."/>
            <person name="Lindquist E."/>
            <person name="LaButti K."/>
            <person name="Lapidus A."/>
            <person name="Lucas S."/>
            <person name="Coutinho P."/>
            <person name="Gong Y."/>
            <person name="Samejima M."/>
            <person name="Mahadevan R."/>
            <person name="Abou-Zaid M."/>
            <person name="de Vries R.P."/>
            <person name="Igarashi K."/>
            <person name="Yadav J.S."/>
            <person name="Grigoriev I.V."/>
            <person name="Master E.R."/>
        </authorList>
    </citation>
    <scope>NUCLEOTIDE SEQUENCE [LARGE SCALE GENOMIC DNA]</scope>
    <source>
        <strain evidence="2 3">HHB-10118-sp</strain>
    </source>
</reference>
<evidence type="ECO:0000256" key="1">
    <source>
        <dbReference type="SAM" id="MobiDB-lite"/>
    </source>
</evidence>
<dbReference type="KEGG" id="pco:PHACADRAFT_206369"/>
<keyword evidence="3" id="KW-1185">Reference proteome</keyword>
<sequence length="203" mass="22535">MGIFSVLEQGDTTAADCKLLLANYFPSEFTHADQELVEMFIATATRWLSRSNMQVASQEVVVDVLEKMIGAADVMSVESAAPVDAAAGISQGDNGVEVRADHREWIQQLCWKRTTLAERCGALFRRLLHALEEVYKLDKLYGHQDKIRDYLRSALETAHNKYGSKCEVDGRPWISHVKNCQDDSATSMSSANCSRRPSGPPPS</sequence>
<accession>K5X3S3</accession>
<organism evidence="2 3">
    <name type="scientific">Phanerochaete carnosa (strain HHB-10118-sp)</name>
    <name type="common">White-rot fungus</name>
    <name type="synonym">Peniophora carnosa</name>
    <dbReference type="NCBI Taxonomy" id="650164"/>
    <lineage>
        <taxon>Eukaryota</taxon>
        <taxon>Fungi</taxon>
        <taxon>Dikarya</taxon>
        <taxon>Basidiomycota</taxon>
        <taxon>Agaricomycotina</taxon>
        <taxon>Agaricomycetes</taxon>
        <taxon>Polyporales</taxon>
        <taxon>Phanerochaetaceae</taxon>
        <taxon>Phanerochaete</taxon>
    </lineage>
</organism>
<dbReference type="InParanoid" id="K5X3S3"/>
<proteinExistence type="predicted"/>
<dbReference type="GeneID" id="18912473"/>
<feature type="region of interest" description="Disordered" evidence="1">
    <location>
        <begin position="183"/>
        <end position="203"/>
    </location>
</feature>
<dbReference type="HOGENOM" id="CLU_1349346_0_0_1"/>
<evidence type="ECO:0000313" key="3">
    <source>
        <dbReference type="Proteomes" id="UP000008370"/>
    </source>
</evidence>
<dbReference type="EMBL" id="JH930470">
    <property type="protein sequence ID" value="EKM57462.1"/>
    <property type="molecule type" value="Genomic_DNA"/>
</dbReference>
<gene>
    <name evidence="2" type="ORF">PHACADRAFT_206369</name>
</gene>
<evidence type="ECO:0000313" key="2">
    <source>
        <dbReference type="EMBL" id="EKM57462.1"/>
    </source>
</evidence>
<feature type="compositionally biased region" description="Polar residues" evidence="1">
    <location>
        <begin position="183"/>
        <end position="195"/>
    </location>
</feature>
<dbReference type="RefSeq" id="XP_007392813.1">
    <property type="nucleotide sequence ID" value="XM_007392751.1"/>
</dbReference>
<protein>
    <submittedName>
        <fullName evidence="2">Uncharacterized protein</fullName>
    </submittedName>
</protein>
<name>K5X3S3_PHACS</name>
<dbReference type="AlphaFoldDB" id="K5X3S3"/>